<comment type="similarity">
    <text evidence="1">Belongs to the metallo-dependent hydrolases superfamily.</text>
</comment>
<accession>A0A2H1FF95</accession>
<dbReference type="PANTHER" id="PTHR42658:SF1">
    <property type="entry name" value="HYDROLASE TATD"/>
    <property type="match status" value="1"/>
</dbReference>
<dbReference type="SUPFAM" id="SSF51556">
    <property type="entry name" value="Metallo-dependent hydrolases"/>
    <property type="match status" value="1"/>
</dbReference>
<dbReference type="GO" id="GO:0016788">
    <property type="term" value="F:hydrolase activity, acting on ester bonds"/>
    <property type="evidence" value="ECO:0007669"/>
    <property type="project" value="UniProtKB-UniRule"/>
</dbReference>
<keyword evidence="1" id="KW-0378">Hydrolase</keyword>
<dbReference type="Pfam" id="PF01026">
    <property type="entry name" value="TatD_DNase"/>
    <property type="match status" value="1"/>
</dbReference>
<evidence type="ECO:0000256" key="1">
    <source>
        <dbReference type="PIRNR" id="PIRNR005295"/>
    </source>
</evidence>
<dbReference type="PIRSF" id="PIRSF005295">
    <property type="entry name" value="UCP005295_TatD"/>
    <property type="match status" value="1"/>
</dbReference>
<name>A0A2H1FF95_9ARCH</name>
<dbReference type="Gene3D" id="3.20.20.140">
    <property type="entry name" value="Metal-dependent hydrolases"/>
    <property type="match status" value="1"/>
</dbReference>
<dbReference type="InterPro" id="IPR001130">
    <property type="entry name" value="TatD-like"/>
</dbReference>
<reference evidence="3" key="1">
    <citation type="submission" date="2017-03" db="EMBL/GenBank/DDBJ databases">
        <authorList>
            <person name="Herbold C."/>
        </authorList>
    </citation>
    <scope>NUCLEOTIDE SEQUENCE [LARGE SCALE GENOMIC DNA]</scope>
</reference>
<keyword evidence="3" id="KW-1185">Reference proteome</keyword>
<protein>
    <submittedName>
        <fullName evidence="2">Putative TatD-like deoxyribonuclease</fullName>
    </submittedName>
</protein>
<keyword evidence="1" id="KW-0479">Metal-binding</keyword>
<gene>
    <name evidence="2" type="ORF">NCS_11236</name>
</gene>
<organism evidence="2 3">
    <name type="scientific">Candidatus Nitrosotalea okcheonensis</name>
    <dbReference type="NCBI Taxonomy" id="1903276"/>
    <lineage>
        <taxon>Archaea</taxon>
        <taxon>Nitrososphaerota</taxon>
        <taxon>Nitrososphaeria</taxon>
        <taxon>Nitrosotaleales</taxon>
        <taxon>Nitrosotaleaceae</taxon>
        <taxon>Nitrosotalea</taxon>
    </lineage>
</organism>
<dbReference type="AlphaFoldDB" id="A0A2H1FF95"/>
<dbReference type="InterPro" id="IPR012022">
    <property type="entry name" value="UCP005295"/>
</dbReference>
<dbReference type="InterPro" id="IPR032466">
    <property type="entry name" value="Metal_Hydrolase"/>
</dbReference>
<evidence type="ECO:0000313" key="3">
    <source>
        <dbReference type="Proteomes" id="UP000230607"/>
    </source>
</evidence>
<proteinExistence type="inferred from homology"/>
<dbReference type="Proteomes" id="UP000230607">
    <property type="component" value="Chromosome 1"/>
</dbReference>
<dbReference type="GO" id="GO:0046872">
    <property type="term" value="F:metal ion binding"/>
    <property type="evidence" value="ECO:0007669"/>
    <property type="project" value="UniProtKB-KW"/>
</dbReference>
<dbReference type="EMBL" id="LT841358">
    <property type="protein sequence ID" value="SMH71429.1"/>
    <property type="molecule type" value="Genomic_DNA"/>
</dbReference>
<dbReference type="OrthoDB" id="359310at2157"/>
<evidence type="ECO:0000313" key="2">
    <source>
        <dbReference type="EMBL" id="SMH71429.1"/>
    </source>
</evidence>
<dbReference type="RefSeq" id="WP_157927401.1">
    <property type="nucleotide sequence ID" value="NZ_LT841358.1"/>
</dbReference>
<dbReference type="PANTHER" id="PTHR42658">
    <property type="entry name" value="HYDROLASE TATD"/>
    <property type="match status" value="1"/>
</dbReference>
<sequence length="269" mass="30786">MARFFDPHIHMYSRTTDDYVAMAKAGIEVVVQPSFWLGSPRTSVGTFEDYWEHMITFETKRAKDFGIEHFVCISVNPKEATSRPLAIDALEPMKQKYIDRENVVAIGELGYNLINDSEEEVFVKQMELATSKDMLTMVHLPHHSKVDGMNRIEKILKNDHKHKREKILIDHNIEDTIGKTLELGLWAGLSVYPVTKLSPERAAKIIQKHGSDHIMINSAADWGVSDPLSVPLTAQKMKNEGISSTDIEKTTFYNAYDFYKQSPRFTWKP</sequence>